<reference evidence="2" key="1">
    <citation type="submission" date="2018-06" db="EMBL/GenBank/DDBJ databases">
        <authorList>
            <person name="Zhirakovskaya E."/>
        </authorList>
    </citation>
    <scope>NUCLEOTIDE SEQUENCE</scope>
</reference>
<dbReference type="InterPro" id="IPR004013">
    <property type="entry name" value="PHP_dom"/>
</dbReference>
<dbReference type="InterPro" id="IPR016195">
    <property type="entry name" value="Pol/histidinol_Pase-like"/>
</dbReference>
<dbReference type="Gene3D" id="3.20.20.140">
    <property type="entry name" value="Metal-dependent hydrolases"/>
    <property type="match status" value="1"/>
</dbReference>
<evidence type="ECO:0000259" key="1">
    <source>
        <dbReference type="SMART" id="SM00481"/>
    </source>
</evidence>
<name>A0A3B0YZX1_9ZZZZ</name>
<dbReference type="PANTHER" id="PTHR42924">
    <property type="entry name" value="EXONUCLEASE"/>
    <property type="match status" value="1"/>
</dbReference>
<protein>
    <submittedName>
        <fullName evidence="2">FIG00031715: Predicted metal-dependent phosphoesterases (PHP family)</fullName>
    </submittedName>
</protein>
<proteinExistence type="predicted"/>
<accession>A0A3B0YZX1</accession>
<dbReference type="CDD" id="cd07438">
    <property type="entry name" value="PHP_HisPPase_AMP"/>
    <property type="match status" value="1"/>
</dbReference>
<sequence>MAIFPQGEHRQRRSGTIGGMDICYDLHSHSTASDGTLNPAALLERASAAGVDVLALTDHDTLAGITEAGAAACEAGLLLVPGVEISVSWRHMTLHVLGLNVRPAHQPLLDGLASLQEYRIWRAEEIARKLEKNGIAGALKGAQKHCKGNILSRTHFAHFLVEAGYADSVRDVFRRYLVRGKPGFVGGQWAPMEEALGWITDAGGLPIIAHPARYGLTRTKLNRLVSEFQEAGGAGIEVVSGSHSRDETLHMAAVSRTHGLFASCGSDYHGPEKPWVELGRLRELPDGCTPIWQADSWPVAA</sequence>
<dbReference type="GO" id="GO:0035312">
    <property type="term" value="F:5'-3' DNA exonuclease activity"/>
    <property type="evidence" value="ECO:0007669"/>
    <property type="project" value="TreeGrafter"/>
</dbReference>
<dbReference type="SUPFAM" id="SSF89550">
    <property type="entry name" value="PHP domain-like"/>
    <property type="match status" value="1"/>
</dbReference>
<dbReference type="GO" id="GO:0004534">
    <property type="term" value="F:5'-3' RNA exonuclease activity"/>
    <property type="evidence" value="ECO:0007669"/>
    <property type="project" value="TreeGrafter"/>
</dbReference>
<dbReference type="Pfam" id="PF02811">
    <property type="entry name" value="PHP"/>
    <property type="match status" value="1"/>
</dbReference>
<organism evidence="2">
    <name type="scientific">hydrothermal vent metagenome</name>
    <dbReference type="NCBI Taxonomy" id="652676"/>
    <lineage>
        <taxon>unclassified sequences</taxon>
        <taxon>metagenomes</taxon>
        <taxon>ecological metagenomes</taxon>
    </lineage>
</organism>
<dbReference type="Gene3D" id="1.10.150.650">
    <property type="match status" value="1"/>
</dbReference>
<gene>
    <name evidence="2" type="ORF">MNBD_GAMMA14-944</name>
</gene>
<dbReference type="SMART" id="SM00481">
    <property type="entry name" value="POLIIIAc"/>
    <property type="match status" value="1"/>
</dbReference>
<dbReference type="InterPro" id="IPR052018">
    <property type="entry name" value="PHP_domain"/>
</dbReference>
<dbReference type="EMBL" id="UOFM01000096">
    <property type="protein sequence ID" value="VAW74514.1"/>
    <property type="molecule type" value="Genomic_DNA"/>
</dbReference>
<dbReference type="InterPro" id="IPR003141">
    <property type="entry name" value="Pol/His_phosphatase_N"/>
</dbReference>
<dbReference type="PANTHER" id="PTHR42924:SF3">
    <property type="entry name" value="POLYMERASE_HISTIDINOL PHOSPHATASE N-TERMINAL DOMAIN-CONTAINING PROTEIN"/>
    <property type="match status" value="1"/>
</dbReference>
<feature type="domain" description="Polymerase/histidinol phosphatase N-terminal" evidence="1">
    <location>
        <begin position="24"/>
        <end position="89"/>
    </location>
</feature>
<evidence type="ECO:0000313" key="2">
    <source>
        <dbReference type="EMBL" id="VAW74514.1"/>
    </source>
</evidence>
<dbReference type="AlphaFoldDB" id="A0A3B0YZX1"/>